<dbReference type="EMBL" id="BTGB01000001">
    <property type="protein sequence ID" value="GMM44320.1"/>
    <property type="molecule type" value="Genomic_DNA"/>
</dbReference>
<dbReference type="InterPro" id="IPR029052">
    <property type="entry name" value="Metallo-depent_PP-like"/>
</dbReference>
<sequence length="424" mass="48133">MLANDEEYIYLDTQSDSLIPDYIRDSKLVKLIIVITLCVFVYIMIIILPNLAPEGVQIPDIKMVKSSNTYLHPIIPEKFKGKQPDPEDPVEVIPNFKSLEYASTSLSSTVKKHLNKLSQYEEKHGGNLDSKRRAKRMILIGDVHGSLKQLKKLLTRVEYDNGKDDHVILLGDFTNKGPDSIEVINYAIEHNLDCILGNHELAMMKRYSQFHGVKPPTFINHETNVNSTLKMKEAYDLDELMKLAKKITPEHINFLSKCSPIKKLGPVPHYTNGKQNKHAKYQADGVAVHAGLVWSKGIHHQDIEEVTTMRNLLPPNWEIPTDDRKDKVGGVKSVAWTKIWNEKQREIYEKDVDSLKDTDLTLGTKIFYGHDAKRGVVTKEFSNGLDSGCVYGKQLTAVIIWAQLSEVKGQEIVVYKQMQVDVNC</sequence>
<name>A0AAV5QYR9_PICKL</name>
<protein>
    <submittedName>
        <fullName evidence="3">Serine/threonine-protein phosphatase</fullName>
    </submittedName>
</protein>
<dbReference type="Proteomes" id="UP001378960">
    <property type="component" value="Unassembled WGS sequence"/>
</dbReference>
<feature type="domain" description="Calcineurin-like phosphoesterase" evidence="2">
    <location>
        <begin position="136"/>
        <end position="253"/>
    </location>
</feature>
<dbReference type="Gene3D" id="3.60.21.10">
    <property type="match status" value="1"/>
</dbReference>
<organism evidence="3 4">
    <name type="scientific">Pichia kluyveri</name>
    <name type="common">Yeast</name>
    <dbReference type="NCBI Taxonomy" id="36015"/>
    <lineage>
        <taxon>Eukaryota</taxon>
        <taxon>Fungi</taxon>
        <taxon>Dikarya</taxon>
        <taxon>Ascomycota</taxon>
        <taxon>Saccharomycotina</taxon>
        <taxon>Pichiomycetes</taxon>
        <taxon>Pichiales</taxon>
        <taxon>Pichiaceae</taxon>
        <taxon>Pichia</taxon>
    </lineage>
</organism>
<evidence type="ECO:0000259" key="2">
    <source>
        <dbReference type="Pfam" id="PF00149"/>
    </source>
</evidence>
<evidence type="ECO:0000313" key="3">
    <source>
        <dbReference type="EMBL" id="GMM44320.1"/>
    </source>
</evidence>
<feature type="transmembrane region" description="Helical" evidence="1">
    <location>
        <begin position="28"/>
        <end position="48"/>
    </location>
</feature>
<keyword evidence="1" id="KW-0812">Transmembrane</keyword>
<dbReference type="CDD" id="cd00144">
    <property type="entry name" value="MPP_PPP_family"/>
    <property type="match status" value="1"/>
</dbReference>
<dbReference type="GO" id="GO:0005737">
    <property type="term" value="C:cytoplasm"/>
    <property type="evidence" value="ECO:0007669"/>
    <property type="project" value="TreeGrafter"/>
</dbReference>
<keyword evidence="1" id="KW-1133">Transmembrane helix</keyword>
<dbReference type="Pfam" id="PF00149">
    <property type="entry name" value="Metallophos"/>
    <property type="match status" value="1"/>
</dbReference>
<gene>
    <name evidence="3" type="ORF">DAPK24_008950</name>
</gene>
<dbReference type="GO" id="GO:0006798">
    <property type="term" value="P:polyphosphate catabolic process"/>
    <property type="evidence" value="ECO:0007669"/>
    <property type="project" value="TreeGrafter"/>
</dbReference>
<dbReference type="PANTHER" id="PTHR42850:SF4">
    <property type="entry name" value="ZINC-DEPENDENT ENDOPOLYPHOSPHATASE"/>
    <property type="match status" value="1"/>
</dbReference>
<evidence type="ECO:0000313" key="4">
    <source>
        <dbReference type="Proteomes" id="UP001378960"/>
    </source>
</evidence>
<comment type="caution">
    <text evidence="3">The sequence shown here is derived from an EMBL/GenBank/DDBJ whole genome shotgun (WGS) entry which is preliminary data.</text>
</comment>
<dbReference type="InterPro" id="IPR004843">
    <property type="entry name" value="Calcineurin-like_PHP"/>
</dbReference>
<dbReference type="AlphaFoldDB" id="A0AAV5QYR9"/>
<keyword evidence="1" id="KW-0472">Membrane</keyword>
<dbReference type="GO" id="GO:0000298">
    <property type="term" value="F:endopolyphosphatase activity"/>
    <property type="evidence" value="ECO:0007669"/>
    <property type="project" value="TreeGrafter"/>
</dbReference>
<keyword evidence="4" id="KW-1185">Reference proteome</keyword>
<dbReference type="InterPro" id="IPR050126">
    <property type="entry name" value="Ap4A_hydrolase"/>
</dbReference>
<evidence type="ECO:0000256" key="1">
    <source>
        <dbReference type="SAM" id="Phobius"/>
    </source>
</evidence>
<reference evidence="3 4" key="1">
    <citation type="journal article" date="2023" name="Elife">
        <title>Identification of key yeast species and microbe-microbe interactions impacting larval growth of Drosophila in the wild.</title>
        <authorList>
            <person name="Mure A."/>
            <person name="Sugiura Y."/>
            <person name="Maeda R."/>
            <person name="Honda K."/>
            <person name="Sakurai N."/>
            <person name="Takahashi Y."/>
            <person name="Watada M."/>
            <person name="Katoh T."/>
            <person name="Gotoh A."/>
            <person name="Gotoh Y."/>
            <person name="Taniguchi I."/>
            <person name="Nakamura K."/>
            <person name="Hayashi T."/>
            <person name="Katayama T."/>
            <person name="Uemura T."/>
            <person name="Hattori Y."/>
        </authorList>
    </citation>
    <scope>NUCLEOTIDE SEQUENCE [LARGE SCALE GENOMIC DNA]</scope>
    <source>
        <strain evidence="3 4">PK-24</strain>
    </source>
</reference>
<dbReference type="PANTHER" id="PTHR42850">
    <property type="entry name" value="METALLOPHOSPHOESTERASE"/>
    <property type="match status" value="1"/>
</dbReference>
<dbReference type="GO" id="GO:0016791">
    <property type="term" value="F:phosphatase activity"/>
    <property type="evidence" value="ECO:0007669"/>
    <property type="project" value="TreeGrafter"/>
</dbReference>
<proteinExistence type="predicted"/>
<dbReference type="SUPFAM" id="SSF56300">
    <property type="entry name" value="Metallo-dependent phosphatases"/>
    <property type="match status" value="1"/>
</dbReference>
<accession>A0AAV5QYR9</accession>